<keyword evidence="2" id="KW-0808">Transferase</keyword>
<feature type="domain" description="UPF0033" evidence="1">
    <location>
        <begin position="18"/>
        <end position="80"/>
    </location>
</feature>
<reference evidence="2 3" key="1">
    <citation type="submission" date="2020-08" db="EMBL/GenBank/DDBJ databases">
        <title>Exploring microbial biodiversity for novel pathways involved in the catabolism of aromatic compounds derived from lignin.</title>
        <authorList>
            <person name="Elkins J."/>
        </authorList>
    </citation>
    <scope>NUCLEOTIDE SEQUENCE [LARGE SCALE GENOMIC DNA]</scope>
    <source>
        <strain evidence="2 3">B1D3A</strain>
    </source>
</reference>
<dbReference type="CDD" id="cd00291">
    <property type="entry name" value="SirA_YedF_YeeD"/>
    <property type="match status" value="1"/>
</dbReference>
<proteinExistence type="predicted"/>
<evidence type="ECO:0000313" key="3">
    <source>
        <dbReference type="Proteomes" id="UP001138540"/>
    </source>
</evidence>
<sequence>MTTRRTEPETDEVAGPARIDTRGLKCPWPVLRAAREMRQHEAILLLADDPVALIDVPALAQAHGWSLDVRELPGHAEFRIGRPRT</sequence>
<dbReference type="EMBL" id="JACHKA010000001">
    <property type="protein sequence ID" value="MBB5985265.1"/>
    <property type="molecule type" value="Genomic_DNA"/>
</dbReference>
<evidence type="ECO:0000259" key="1">
    <source>
        <dbReference type="Pfam" id="PF01206"/>
    </source>
</evidence>
<dbReference type="GO" id="GO:0016740">
    <property type="term" value="F:transferase activity"/>
    <property type="evidence" value="ECO:0007669"/>
    <property type="project" value="UniProtKB-KW"/>
</dbReference>
<dbReference type="Proteomes" id="UP001138540">
    <property type="component" value="Unassembled WGS sequence"/>
</dbReference>
<protein>
    <submittedName>
        <fullName evidence="2">tRNA 2-thiouridine synthesizing protein A</fullName>
        <ecNumber evidence="2">2.8.1.-</ecNumber>
    </submittedName>
</protein>
<evidence type="ECO:0000313" key="2">
    <source>
        <dbReference type="EMBL" id="MBB5985265.1"/>
    </source>
</evidence>
<dbReference type="RefSeq" id="WP_260394739.1">
    <property type="nucleotide sequence ID" value="NZ_JACHKA010000001.1"/>
</dbReference>
<dbReference type="Gene3D" id="3.30.110.40">
    <property type="entry name" value="TusA-like domain"/>
    <property type="match status" value="1"/>
</dbReference>
<gene>
    <name evidence="2" type="ORF">HNP60_001239</name>
</gene>
<keyword evidence="3" id="KW-1185">Reference proteome</keyword>
<dbReference type="InterPro" id="IPR036868">
    <property type="entry name" value="TusA-like_sf"/>
</dbReference>
<comment type="caution">
    <text evidence="2">The sequence shown here is derived from an EMBL/GenBank/DDBJ whole genome shotgun (WGS) entry which is preliminary data.</text>
</comment>
<dbReference type="SUPFAM" id="SSF64307">
    <property type="entry name" value="SirA-like"/>
    <property type="match status" value="1"/>
</dbReference>
<dbReference type="Pfam" id="PF01206">
    <property type="entry name" value="TusA"/>
    <property type="match status" value="1"/>
</dbReference>
<dbReference type="EC" id="2.8.1.-" evidence="2"/>
<dbReference type="InterPro" id="IPR001455">
    <property type="entry name" value="TusA-like"/>
</dbReference>
<accession>A0ABR6NDC1</accession>
<name>A0ABR6NDC1_9SPHN</name>
<organism evidence="2 3">
    <name type="scientific">Sphingobium lignivorans</name>
    <dbReference type="NCBI Taxonomy" id="2735886"/>
    <lineage>
        <taxon>Bacteria</taxon>
        <taxon>Pseudomonadati</taxon>
        <taxon>Pseudomonadota</taxon>
        <taxon>Alphaproteobacteria</taxon>
        <taxon>Sphingomonadales</taxon>
        <taxon>Sphingomonadaceae</taxon>
        <taxon>Sphingobium</taxon>
    </lineage>
</organism>